<dbReference type="SUPFAM" id="SSF101936">
    <property type="entry name" value="DNA-binding pseudobarrel domain"/>
    <property type="match status" value="1"/>
</dbReference>
<dbReference type="PROSITE" id="PS50863">
    <property type="entry name" value="B3"/>
    <property type="match status" value="1"/>
</dbReference>
<evidence type="ECO:0000256" key="9">
    <source>
        <dbReference type="RuleBase" id="RU004561"/>
    </source>
</evidence>
<keyword evidence="4 9" id="KW-0805">Transcription regulation</keyword>
<dbReference type="Proteomes" id="UP000317650">
    <property type="component" value="Chromosome 10"/>
</dbReference>
<dbReference type="AlphaFoldDB" id="A0A4S8J1P9"/>
<dbReference type="GO" id="GO:0005634">
    <property type="term" value="C:nucleus"/>
    <property type="evidence" value="ECO:0007669"/>
    <property type="project" value="UniProtKB-SubCell"/>
</dbReference>
<feature type="domain" description="TF-B3" evidence="11">
    <location>
        <begin position="157"/>
        <end position="258"/>
    </location>
</feature>
<comment type="caution">
    <text evidence="12">The sequence shown here is derived from an EMBL/GenBank/DDBJ whole genome shotgun (WGS) entry which is preliminary data.</text>
</comment>
<evidence type="ECO:0000256" key="4">
    <source>
        <dbReference type="ARBA" id="ARBA00023015"/>
    </source>
</evidence>
<feature type="region of interest" description="Disordered" evidence="10">
    <location>
        <begin position="492"/>
        <end position="518"/>
    </location>
</feature>
<proteinExistence type="inferred from homology"/>
<comment type="function">
    <text evidence="1 9">Auxin response factors (ARFs) are transcriptional factors that bind specifically to the DNA sequence 5'-TGTCTC-3' found in the auxin-responsive promoter elements (AuxREs).</text>
</comment>
<evidence type="ECO:0000259" key="11">
    <source>
        <dbReference type="PROSITE" id="PS50863"/>
    </source>
</evidence>
<dbReference type="EMBL" id="PYDT01000008">
    <property type="protein sequence ID" value="THU54272.1"/>
    <property type="molecule type" value="Genomic_DNA"/>
</dbReference>
<keyword evidence="13" id="KW-1185">Reference proteome</keyword>
<comment type="subunit">
    <text evidence="9">Homodimers and heterodimers.</text>
</comment>
<evidence type="ECO:0000256" key="6">
    <source>
        <dbReference type="ARBA" id="ARBA00023163"/>
    </source>
</evidence>
<dbReference type="Gene3D" id="2.30.30.1040">
    <property type="match status" value="1"/>
</dbReference>
<dbReference type="InterPro" id="IPR044835">
    <property type="entry name" value="ARF_plant"/>
</dbReference>
<dbReference type="Pfam" id="PF06507">
    <property type="entry name" value="ARF_AD"/>
    <property type="match status" value="1"/>
</dbReference>
<dbReference type="FunFam" id="2.40.330.10:FF:000001">
    <property type="entry name" value="Auxin response factor"/>
    <property type="match status" value="1"/>
</dbReference>
<dbReference type="GO" id="GO:0003677">
    <property type="term" value="F:DNA binding"/>
    <property type="evidence" value="ECO:0007669"/>
    <property type="project" value="UniProtKB-KW"/>
</dbReference>
<dbReference type="Pfam" id="PF02362">
    <property type="entry name" value="B3"/>
    <property type="match status" value="1"/>
</dbReference>
<dbReference type="InterPro" id="IPR003340">
    <property type="entry name" value="B3_DNA-bd"/>
</dbReference>
<feature type="compositionally biased region" description="Low complexity" evidence="10">
    <location>
        <begin position="500"/>
        <end position="518"/>
    </location>
</feature>
<evidence type="ECO:0000256" key="2">
    <source>
        <dbReference type="ARBA" id="ARBA00004123"/>
    </source>
</evidence>
<evidence type="ECO:0000313" key="13">
    <source>
        <dbReference type="Proteomes" id="UP000317650"/>
    </source>
</evidence>
<dbReference type="InterPro" id="IPR015300">
    <property type="entry name" value="DNA-bd_pseudobarrel_sf"/>
</dbReference>
<comment type="similarity">
    <text evidence="3 9">Belongs to the ARF family.</text>
</comment>
<dbReference type="SMART" id="SM01019">
    <property type="entry name" value="B3"/>
    <property type="match status" value="1"/>
</dbReference>
<sequence length="584" mass="64262">MPSSLPATARVAPQFPTPTRRDFETLKPDLMEKSAATGEEIQLVDPRVWKASAGISARIAAVGSSVYYFPQGHADQASSLPDFSAVPCPRAYVRCRISSVRLHANRDTDEVFARISLDPRAPPATAPVQPQTEFPSSSSSLWLPGAQDNGDGNFISFAKVLTRSDANVGGGFSVPRFCAESIFPPLDLGDPTPAQTVTIHDVHGKSWTFRHVYRGTPRRHLLTSGWSNFVNSKRLISGDSLVFMNSSGKVFVGIRRTSRSCGPATLNVDMEEKHGRFSRSVRGRVPPASVVEAVRLAGLNLPFEVMYYPSARSPVFVVPQEAVDAATRVSWTVGMRVRMSVETGDSARMNWFNGSVTKVTINDAGLWRRSPWGMLQITWDDPEVLQKVRDVSPWQVECFVAGPQGEIPRSIRNIFDEQESSLLPDDKEDSVLTGFKSRIIGSLSPSVSNSSLFPVGMQGARHDFFHTAGLFDSKSNGNQTFLNSVHGVNAPEESDVPVEPSIRIPSQSQGSSPPRQGSIQALDRETLEPASNQVTKASIQLFGQVRLHEDSKKVTFCHLEVLPCTNCFFNFFRMVLNFLIFFMP</sequence>
<keyword evidence="5 9" id="KW-0238">DNA-binding</keyword>
<dbReference type="GO" id="GO:0009734">
    <property type="term" value="P:auxin-activated signaling pathway"/>
    <property type="evidence" value="ECO:0007669"/>
    <property type="project" value="UniProtKB-KW"/>
</dbReference>
<organism evidence="12 13">
    <name type="scientific">Musa balbisiana</name>
    <name type="common">Banana</name>
    <dbReference type="NCBI Taxonomy" id="52838"/>
    <lineage>
        <taxon>Eukaryota</taxon>
        <taxon>Viridiplantae</taxon>
        <taxon>Streptophyta</taxon>
        <taxon>Embryophyta</taxon>
        <taxon>Tracheophyta</taxon>
        <taxon>Spermatophyta</taxon>
        <taxon>Magnoliopsida</taxon>
        <taxon>Liliopsida</taxon>
        <taxon>Zingiberales</taxon>
        <taxon>Musaceae</taxon>
        <taxon>Musa</taxon>
    </lineage>
</organism>
<dbReference type="InterPro" id="IPR010525">
    <property type="entry name" value="ARF_dom"/>
</dbReference>
<evidence type="ECO:0000256" key="1">
    <source>
        <dbReference type="ARBA" id="ARBA00003182"/>
    </source>
</evidence>
<evidence type="ECO:0000256" key="5">
    <source>
        <dbReference type="ARBA" id="ARBA00023125"/>
    </source>
</evidence>
<dbReference type="PANTHER" id="PTHR31384:SF94">
    <property type="entry name" value="AUXIN RESPONSE FACTOR 17"/>
    <property type="match status" value="1"/>
</dbReference>
<dbReference type="CDD" id="cd10017">
    <property type="entry name" value="B3_DNA"/>
    <property type="match status" value="1"/>
</dbReference>
<dbReference type="GO" id="GO:0006355">
    <property type="term" value="P:regulation of DNA-templated transcription"/>
    <property type="evidence" value="ECO:0007669"/>
    <property type="project" value="InterPro"/>
</dbReference>
<accession>A0A4S8J1P9</accession>
<dbReference type="Gene3D" id="2.40.330.10">
    <property type="entry name" value="DNA-binding pseudobarrel domain"/>
    <property type="match status" value="1"/>
</dbReference>
<evidence type="ECO:0000256" key="8">
    <source>
        <dbReference type="ARBA" id="ARBA00023294"/>
    </source>
</evidence>
<evidence type="ECO:0000313" key="12">
    <source>
        <dbReference type="EMBL" id="THU54272.1"/>
    </source>
</evidence>
<evidence type="ECO:0000256" key="7">
    <source>
        <dbReference type="ARBA" id="ARBA00023242"/>
    </source>
</evidence>
<keyword evidence="6 9" id="KW-0804">Transcription</keyword>
<evidence type="ECO:0000256" key="3">
    <source>
        <dbReference type="ARBA" id="ARBA00007853"/>
    </source>
</evidence>
<name>A0A4S8J1P9_MUSBA</name>
<reference evidence="12 13" key="1">
    <citation type="journal article" date="2019" name="Nat. Plants">
        <title>Genome sequencing of Musa balbisiana reveals subgenome evolution and function divergence in polyploid bananas.</title>
        <authorList>
            <person name="Yao X."/>
        </authorList>
    </citation>
    <scope>NUCLEOTIDE SEQUENCE [LARGE SCALE GENOMIC DNA]</scope>
    <source>
        <strain evidence="13">cv. DH-PKW</strain>
        <tissue evidence="12">Leaves</tissue>
    </source>
</reference>
<gene>
    <name evidence="12" type="ORF">C4D60_Mb10t23290</name>
</gene>
<keyword evidence="8 9" id="KW-0927">Auxin signaling pathway</keyword>
<dbReference type="PANTHER" id="PTHR31384">
    <property type="entry name" value="AUXIN RESPONSE FACTOR 4-RELATED"/>
    <property type="match status" value="1"/>
</dbReference>
<keyword evidence="7 9" id="KW-0539">Nucleus</keyword>
<comment type="subcellular location">
    <subcellularLocation>
        <location evidence="2 9">Nucleus</location>
    </subcellularLocation>
</comment>
<protein>
    <recommendedName>
        <fullName evidence="9">Auxin response factor</fullName>
    </recommendedName>
</protein>
<feature type="region of interest" description="Disordered" evidence="10">
    <location>
        <begin position="120"/>
        <end position="139"/>
    </location>
</feature>
<evidence type="ECO:0000256" key="10">
    <source>
        <dbReference type="SAM" id="MobiDB-lite"/>
    </source>
</evidence>